<feature type="transmembrane region" description="Helical" evidence="1">
    <location>
        <begin position="12"/>
        <end position="28"/>
    </location>
</feature>
<accession>A0A977KZ75</accession>
<proteinExistence type="predicted"/>
<evidence type="ECO:0000313" key="2">
    <source>
        <dbReference type="EMBL" id="UXE62654.1"/>
    </source>
</evidence>
<dbReference type="EMBL" id="CP073041">
    <property type="protein sequence ID" value="UXE62654.1"/>
    <property type="molecule type" value="Genomic_DNA"/>
</dbReference>
<reference evidence="2" key="1">
    <citation type="submission" date="2021-04" db="EMBL/GenBank/DDBJ databases">
        <title>Genome sequence of Woronichinia naegeliana from Washington state freshwater lake bloom.</title>
        <authorList>
            <person name="Dreher T.W."/>
        </authorList>
    </citation>
    <scope>NUCLEOTIDE SEQUENCE</scope>
    <source>
        <strain evidence="2">WA131</strain>
    </source>
</reference>
<organism evidence="2">
    <name type="scientific">Woronichinia naegeliana WA131</name>
    <dbReference type="NCBI Taxonomy" id="2824559"/>
    <lineage>
        <taxon>Bacteria</taxon>
        <taxon>Bacillati</taxon>
        <taxon>Cyanobacteriota</taxon>
        <taxon>Cyanophyceae</taxon>
        <taxon>Synechococcales</taxon>
        <taxon>Coelosphaeriaceae</taxon>
        <taxon>Woronichinia</taxon>
    </lineage>
</organism>
<dbReference type="Proteomes" id="UP001065613">
    <property type="component" value="Chromosome"/>
</dbReference>
<keyword evidence="1" id="KW-0812">Transmembrane</keyword>
<protein>
    <submittedName>
        <fullName evidence="2">Uncharacterized protein</fullName>
    </submittedName>
</protein>
<sequence>MTGKVLESNPKGILILILPIAVGMVLIYKAWRVILLLAALVMGFIAWDTYQWQQKCQQIDPQFNQLVKANQGQITQADLAIQGIAKGRAAQRYLNDKVAEYGAYQRKVNETTVYYFITASTLGTIFDSSEPASEVEIVSAPVENASPQLTAAIAPPVILPESPKAETIVETEPSSFSSGSSPFANLAEIKEERKQLAEPIWDVNPVIDSAPNSIHENSDSGLTLIQSELAKRLDTTSSTIARRKAEADFTEWSQSKDPDGLGWSYDLDSKLFKSV</sequence>
<keyword evidence="1" id="KW-0472">Membrane</keyword>
<gene>
    <name evidence="2" type="ORF">KA717_07910</name>
</gene>
<keyword evidence="1" id="KW-1133">Transmembrane helix</keyword>
<dbReference type="AlphaFoldDB" id="A0A977KZ75"/>
<evidence type="ECO:0000256" key="1">
    <source>
        <dbReference type="SAM" id="Phobius"/>
    </source>
</evidence>
<dbReference type="KEGG" id="wna:KA717_07910"/>
<name>A0A977KZ75_9CYAN</name>